<keyword evidence="3" id="KW-0012">Acyltransferase</keyword>
<evidence type="ECO:0000313" key="5">
    <source>
        <dbReference type="EMBL" id="KAL3285804.1"/>
    </source>
</evidence>
<accession>A0ABD2P4U7</accession>
<dbReference type="Pfam" id="PF00108">
    <property type="entry name" value="Thiolase_N"/>
    <property type="match status" value="1"/>
</dbReference>
<reference evidence="5 6" key="1">
    <citation type="journal article" date="2021" name="BMC Biol.">
        <title>Horizontally acquired antibacterial genes associated with adaptive radiation of ladybird beetles.</title>
        <authorList>
            <person name="Li H.S."/>
            <person name="Tang X.F."/>
            <person name="Huang Y.H."/>
            <person name="Xu Z.Y."/>
            <person name="Chen M.L."/>
            <person name="Du X.Y."/>
            <person name="Qiu B.Y."/>
            <person name="Chen P.T."/>
            <person name="Zhang W."/>
            <person name="Slipinski A."/>
            <person name="Escalona H.E."/>
            <person name="Waterhouse R.M."/>
            <person name="Zwick A."/>
            <person name="Pang H."/>
        </authorList>
    </citation>
    <scope>NUCLEOTIDE SEQUENCE [LARGE SCALE GENOMIC DNA]</scope>
    <source>
        <strain evidence="5">SYSU2018</strain>
    </source>
</reference>
<dbReference type="PROSITE" id="PS00098">
    <property type="entry name" value="THIOLASE_1"/>
    <property type="match status" value="1"/>
</dbReference>
<dbReference type="Proteomes" id="UP001516400">
    <property type="component" value="Unassembled WGS sequence"/>
</dbReference>
<name>A0ABD2P4U7_9CUCU</name>
<dbReference type="GO" id="GO:0016746">
    <property type="term" value="F:acyltransferase activity"/>
    <property type="evidence" value="ECO:0007669"/>
    <property type="project" value="UniProtKB-KW"/>
</dbReference>
<evidence type="ECO:0000259" key="4">
    <source>
        <dbReference type="Pfam" id="PF00108"/>
    </source>
</evidence>
<dbReference type="InterPro" id="IPR020616">
    <property type="entry name" value="Thiolase_N"/>
</dbReference>
<gene>
    <name evidence="5" type="ORF">HHI36_000327</name>
</gene>
<dbReference type="EMBL" id="JABFTP020000185">
    <property type="protein sequence ID" value="KAL3285804.1"/>
    <property type="molecule type" value="Genomic_DNA"/>
</dbReference>
<feature type="domain" description="Thiolase N-terminal" evidence="4">
    <location>
        <begin position="8"/>
        <end position="113"/>
    </location>
</feature>
<dbReference type="InterPro" id="IPR020615">
    <property type="entry name" value="Thiolase_acyl_enz_int_AS"/>
</dbReference>
<evidence type="ECO:0000313" key="6">
    <source>
        <dbReference type="Proteomes" id="UP001516400"/>
    </source>
</evidence>
<keyword evidence="2" id="KW-0808">Transferase</keyword>
<sequence>MASVVKGVVIVGAKRTAFGTYGGKLANTLISDIQATSIKAALASGGVKPELVDSVNVGNVLSNSDEGGVFAARHAALKSGIPIETPALGINRLCGSGFQAVATSCQDITTGLAKSL</sequence>
<proteinExistence type="inferred from homology"/>
<dbReference type="PANTHER" id="PTHR18919:SF107">
    <property type="entry name" value="ACETYL-COA ACETYLTRANSFERASE, CYTOSOLIC"/>
    <property type="match status" value="1"/>
</dbReference>
<protein>
    <recommendedName>
        <fullName evidence="4">Thiolase N-terminal domain-containing protein</fullName>
    </recommendedName>
</protein>
<evidence type="ECO:0000256" key="2">
    <source>
        <dbReference type="ARBA" id="ARBA00022679"/>
    </source>
</evidence>
<evidence type="ECO:0000256" key="3">
    <source>
        <dbReference type="ARBA" id="ARBA00023315"/>
    </source>
</evidence>
<organism evidence="5 6">
    <name type="scientific">Cryptolaemus montrouzieri</name>
    <dbReference type="NCBI Taxonomy" id="559131"/>
    <lineage>
        <taxon>Eukaryota</taxon>
        <taxon>Metazoa</taxon>
        <taxon>Ecdysozoa</taxon>
        <taxon>Arthropoda</taxon>
        <taxon>Hexapoda</taxon>
        <taxon>Insecta</taxon>
        <taxon>Pterygota</taxon>
        <taxon>Neoptera</taxon>
        <taxon>Endopterygota</taxon>
        <taxon>Coleoptera</taxon>
        <taxon>Polyphaga</taxon>
        <taxon>Cucujiformia</taxon>
        <taxon>Coccinelloidea</taxon>
        <taxon>Coccinellidae</taxon>
        <taxon>Scymninae</taxon>
        <taxon>Scymnini</taxon>
        <taxon>Cryptolaemus</taxon>
    </lineage>
</organism>
<dbReference type="SUPFAM" id="SSF53901">
    <property type="entry name" value="Thiolase-like"/>
    <property type="match status" value="1"/>
</dbReference>
<comment type="caution">
    <text evidence="5">The sequence shown here is derived from an EMBL/GenBank/DDBJ whole genome shotgun (WGS) entry which is preliminary data.</text>
</comment>
<keyword evidence="6" id="KW-1185">Reference proteome</keyword>
<dbReference type="InterPro" id="IPR016039">
    <property type="entry name" value="Thiolase-like"/>
</dbReference>
<dbReference type="AlphaFoldDB" id="A0ABD2P4U7"/>
<dbReference type="Gene3D" id="3.40.47.10">
    <property type="match status" value="1"/>
</dbReference>
<comment type="similarity">
    <text evidence="1">Belongs to the thiolase-like superfamily. Thiolase family.</text>
</comment>
<evidence type="ECO:0000256" key="1">
    <source>
        <dbReference type="ARBA" id="ARBA00010982"/>
    </source>
</evidence>
<dbReference type="PANTHER" id="PTHR18919">
    <property type="entry name" value="ACETYL-COA C-ACYLTRANSFERASE"/>
    <property type="match status" value="1"/>
</dbReference>